<gene>
    <name evidence="2" type="ORF">DFH08DRAFT_747980</name>
</gene>
<keyword evidence="3" id="KW-1185">Reference proteome</keyword>
<dbReference type="Pfam" id="PF12697">
    <property type="entry name" value="Abhydrolase_6"/>
    <property type="match status" value="1"/>
</dbReference>
<name>A0AAD6ZVU8_9AGAR</name>
<reference evidence="2" key="1">
    <citation type="submission" date="2023-03" db="EMBL/GenBank/DDBJ databases">
        <title>Massive genome expansion in bonnet fungi (Mycena s.s.) driven by repeated elements and novel gene families across ecological guilds.</title>
        <authorList>
            <consortium name="Lawrence Berkeley National Laboratory"/>
            <person name="Harder C.B."/>
            <person name="Miyauchi S."/>
            <person name="Viragh M."/>
            <person name="Kuo A."/>
            <person name="Thoen E."/>
            <person name="Andreopoulos B."/>
            <person name="Lu D."/>
            <person name="Skrede I."/>
            <person name="Drula E."/>
            <person name="Henrissat B."/>
            <person name="Morin E."/>
            <person name="Kohler A."/>
            <person name="Barry K."/>
            <person name="LaButti K."/>
            <person name="Morin E."/>
            <person name="Salamov A."/>
            <person name="Lipzen A."/>
            <person name="Mereny Z."/>
            <person name="Hegedus B."/>
            <person name="Baldrian P."/>
            <person name="Stursova M."/>
            <person name="Weitz H."/>
            <person name="Taylor A."/>
            <person name="Grigoriev I.V."/>
            <person name="Nagy L.G."/>
            <person name="Martin F."/>
            <person name="Kauserud H."/>
        </authorList>
    </citation>
    <scope>NUCLEOTIDE SEQUENCE</scope>
    <source>
        <strain evidence="2">CBHHK002</strain>
    </source>
</reference>
<comment type="caution">
    <text evidence="2">The sequence shown here is derived from an EMBL/GenBank/DDBJ whole genome shotgun (WGS) entry which is preliminary data.</text>
</comment>
<protein>
    <submittedName>
        <fullName evidence="2">Alpha/beta hydrolase fold-1</fullName>
    </submittedName>
</protein>
<dbReference type="Gene3D" id="3.40.50.1820">
    <property type="entry name" value="alpha/beta hydrolase"/>
    <property type="match status" value="1"/>
</dbReference>
<dbReference type="InterPro" id="IPR000073">
    <property type="entry name" value="AB_hydrolase_1"/>
</dbReference>
<evidence type="ECO:0000313" key="3">
    <source>
        <dbReference type="Proteomes" id="UP001218218"/>
    </source>
</evidence>
<dbReference type="AlphaFoldDB" id="A0AAD6ZVU8"/>
<evidence type="ECO:0000259" key="1">
    <source>
        <dbReference type="Pfam" id="PF12697"/>
    </source>
</evidence>
<dbReference type="EMBL" id="JARIHO010000025">
    <property type="protein sequence ID" value="KAJ7342626.1"/>
    <property type="molecule type" value="Genomic_DNA"/>
</dbReference>
<evidence type="ECO:0000313" key="2">
    <source>
        <dbReference type="EMBL" id="KAJ7342626.1"/>
    </source>
</evidence>
<dbReference type="InterPro" id="IPR029058">
    <property type="entry name" value="AB_hydrolase_fold"/>
</dbReference>
<feature type="domain" description="AB hydrolase-1" evidence="1">
    <location>
        <begin position="40"/>
        <end position="320"/>
    </location>
</feature>
<sequence length="341" mass="37928">MLEESVIYPPSGGYPLYLTAKRYWLPSFETNASDPAALTLLLLHATSFHKEIWMPTLDAIFALASSEDSPVKIREAWCLDCPNHGASGQMNATLLLQPEFFRNFSCERFAQAVHHFLSVGPDQGASVDFRKRNLVGIGHSLGGVAITMLQAIEPAFTFSSLVLIEPLLSPGGSHHLRRLREILVKGAYERRDVWPDREQAMVSLKRRDRTKIWDPRVLDNFVKYGIVEHPGARYPEGAYPGVTLACTREQEAAMYRDPDGATKAVETLKRICRTHPVHLILGGVADFVPARVHKAIIDLGPYASVTIIEDAGHLLVQEVPNRLGKGVFDALAMNVQLRSRL</sequence>
<dbReference type="SUPFAM" id="SSF53474">
    <property type="entry name" value="alpha/beta-Hydrolases"/>
    <property type="match status" value="1"/>
</dbReference>
<dbReference type="GO" id="GO:0016787">
    <property type="term" value="F:hydrolase activity"/>
    <property type="evidence" value="ECO:0007669"/>
    <property type="project" value="UniProtKB-KW"/>
</dbReference>
<organism evidence="2 3">
    <name type="scientific">Mycena albidolilacea</name>
    <dbReference type="NCBI Taxonomy" id="1033008"/>
    <lineage>
        <taxon>Eukaryota</taxon>
        <taxon>Fungi</taxon>
        <taxon>Dikarya</taxon>
        <taxon>Basidiomycota</taxon>
        <taxon>Agaricomycotina</taxon>
        <taxon>Agaricomycetes</taxon>
        <taxon>Agaricomycetidae</taxon>
        <taxon>Agaricales</taxon>
        <taxon>Marasmiineae</taxon>
        <taxon>Mycenaceae</taxon>
        <taxon>Mycena</taxon>
    </lineage>
</organism>
<accession>A0AAD6ZVU8</accession>
<dbReference type="Proteomes" id="UP001218218">
    <property type="component" value="Unassembled WGS sequence"/>
</dbReference>
<proteinExistence type="predicted"/>
<keyword evidence="2" id="KW-0378">Hydrolase</keyword>